<feature type="region of interest" description="Disordered" evidence="1">
    <location>
        <begin position="149"/>
        <end position="176"/>
    </location>
</feature>
<name>A0A402BLC5_9CHLR</name>
<evidence type="ECO:0000256" key="2">
    <source>
        <dbReference type="SAM" id="Phobius"/>
    </source>
</evidence>
<keyword evidence="4" id="KW-1185">Reference proteome</keyword>
<dbReference type="EMBL" id="BIFT01000003">
    <property type="protein sequence ID" value="GCE32129.1"/>
    <property type="molecule type" value="Genomic_DNA"/>
</dbReference>
<reference evidence="4" key="1">
    <citation type="submission" date="2018-12" db="EMBL/GenBank/DDBJ databases">
        <title>Tengunoibacter tsumagoiensis gen. nov., sp. nov., Dictyobacter kobayashii sp. nov., D. alpinus sp. nov., and D. joshuensis sp. nov. and description of Dictyobacteraceae fam. nov. within the order Ktedonobacterales isolated from Tengu-no-mugimeshi.</title>
        <authorList>
            <person name="Wang C.M."/>
            <person name="Zheng Y."/>
            <person name="Sakai Y."/>
            <person name="Toyoda A."/>
            <person name="Minakuchi Y."/>
            <person name="Abe K."/>
            <person name="Yokota A."/>
            <person name="Yabe S."/>
        </authorList>
    </citation>
    <scope>NUCLEOTIDE SEQUENCE [LARGE SCALE GENOMIC DNA]</scope>
    <source>
        <strain evidence="4">Uno16</strain>
    </source>
</reference>
<dbReference type="RefSeq" id="WP_126632127.1">
    <property type="nucleotide sequence ID" value="NZ_BIFT01000003.1"/>
</dbReference>
<feature type="transmembrane region" description="Helical" evidence="2">
    <location>
        <begin position="103"/>
        <end position="124"/>
    </location>
</feature>
<feature type="compositionally biased region" description="Low complexity" evidence="1">
    <location>
        <begin position="162"/>
        <end position="176"/>
    </location>
</feature>
<keyword evidence="2" id="KW-0812">Transmembrane</keyword>
<gene>
    <name evidence="3" type="ORF">KDA_76130</name>
</gene>
<evidence type="ECO:0000256" key="1">
    <source>
        <dbReference type="SAM" id="MobiDB-lite"/>
    </source>
</evidence>
<evidence type="ECO:0000313" key="3">
    <source>
        <dbReference type="EMBL" id="GCE32129.1"/>
    </source>
</evidence>
<sequence>MNTQLVPDQDEGKDPPNLQPDDITLVVPSATESKQAPPMPAQDYYIQEDDHEEDVDDGISSQFARPFQLSTGMPVLQTEQQYGGKQATPMGAAKKTSGGRPRFLRIALIVALVVGAMGFLWMTVFAQPAQPLSTTGQSAPLPQPTVAMQQTPVTKPTPKPAPTTATGTTPTNTQAGNWIPQQLPAGWTAAGLTNSDALFAERTAWTFTDREEALDFRNVGTRAQHAGTFTAATFILSPGGRTRFLQNDFRVINNTLFDHVQNVQLIQAAVNATPTLIQLKTQGQNQFALVDVSYQLYQSQIAPTTQQRSEGVEMDPATNQPRIHHMSVLLVRVVPGTQGTGAPMGGSGWLVSNYGLDVQGGTLDILQPI</sequence>
<dbReference type="AlphaFoldDB" id="A0A402BLC5"/>
<organism evidence="3 4">
    <name type="scientific">Dictyobacter alpinus</name>
    <dbReference type="NCBI Taxonomy" id="2014873"/>
    <lineage>
        <taxon>Bacteria</taxon>
        <taxon>Bacillati</taxon>
        <taxon>Chloroflexota</taxon>
        <taxon>Ktedonobacteria</taxon>
        <taxon>Ktedonobacterales</taxon>
        <taxon>Dictyobacteraceae</taxon>
        <taxon>Dictyobacter</taxon>
    </lineage>
</organism>
<proteinExistence type="predicted"/>
<dbReference type="OrthoDB" id="150811at2"/>
<evidence type="ECO:0000313" key="4">
    <source>
        <dbReference type="Proteomes" id="UP000287171"/>
    </source>
</evidence>
<keyword evidence="2" id="KW-0472">Membrane</keyword>
<accession>A0A402BLC5</accession>
<comment type="caution">
    <text evidence="3">The sequence shown here is derived from an EMBL/GenBank/DDBJ whole genome shotgun (WGS) entry which is preliminary data.</text>
</comment>
<feature type="region of interest" description="Disordered" evidence="1">
    <location>
        <begin position="1"/>
        <end position="57"/>
    </location>
</feature>
<feature type="compositionally biased region" description="Acidic residues" evidence="1">
    <location>
        <begin position="46"/>
        <end position="57"/>
    </location>
</feature>
<protein>
    <submittedName>
        <fullName evidence="3">Uncharacterized protein</fullName>
    </submittedName>
</protein>
<dbReference type="Proteomes" id="UP000287171">
    <property type="component" value="Unassembled WGS sequence"/>
</dbReference>
<keyword evidence="2" id="KW-1133">Transmembrane helix</keyword>